<evidence type="ECO:0000256" key="2">
    <source>
        <dbReference type="SAM" id="MobiDB-lite"/>
    </source>
</evidence>
<gene>
    <name evidence="4" type="ORF">SPPG_06404</name>
</gene>
<name>A0A0L0HCN5_SPIPD</name>
<organism evidence="4 5">
    <name type="scientific">Spizellomyces punctatus (strain DAOM BR117)</name>
    <dbReference type="NCBI Taxonomy" id="645134"/>
    <lineage>
        <taxon>Eukaryota</taxon>
        <taxon>Fungi</taxon>
        <taxon>Fungi incertae sedis</taxon>
        <taxon>Chytridiomycota</taxon>
        <taxon>Chytridiomycota incertae sedis</taxon>
        <taxon>Chytridiomycetes</taxon>
        <taxon>Spizellomycetales</taxon>
        <taxon>Spizellomycetaceae</taxon>
        <taxon>Spizellomyces</taxon>
    </lineage>
</organism>
<reference evidence="4 5" key="1">
    <citation type="submission" date="2009-08" db="EMBL/GenBank/DDBJ databases">
        <title>The Genome Sequence of Spizellomyces punctatus strain DAOM BR117.</title>
        <authorList>
            <consortium name="The Broad Institute Genome Sequencing Platform"/>
            <person name="Russ C."/>
            <person name="Cuomo C."/>
            <person name="Shea T."/>
            <person name="Young S.K."/>
            <person name="Zeng Q."/>
            <person name="Koehrsen M."/>
            <person name="Haas B."/>
            <person name="Borodovsky M."/>
            <person name="Guigo R."/>
            <person name="Alvarado L."/>
            <person name="Berlin A."/>
            <person name="Bochicchio J."/>
            <person name="Borenstein D."/>
            <person name="Chapman S."/>
            <person name="Chen Z."/>
            <person name="Engels R."/>
            <person name="Freedman E."/>
            <person name="Gellesch M."/>
            <person name="Goldberg J."/>
            <person name="Griggs A."/>
            <person name="Gujja S."/>
            <person name="Heiman D."/>
            <person name="Hepburn T."/>
            <person name="Howarth C."/>
            <person name="Jen D."/>
            <person name="Larson L."/>
            <person name="Lewis B."/>
            <person name="Mehta T."/>
            <person name="Park D."/>
            <person name="Pearson M."/>
            <person name="Roberts A."/>
            <person name="Saif S."/>
            <person name="Shenoy N."/>
            <person name="Sisk P."/>
            <person name="Stolte C."/>
            <person name="Sykes S."/>
            <person name="Thomson T."/>
            <person name="Walk T."/>
            <person name="White J."/>
            <person name="Yandava C."/>
            <person name="Burger G."/>
            <person name="Gray M.W."/>
            <person name="Holland P.W.H."/>
            <person name="King N."/>
            <person name="Lang F.B.F."/>
            <person name="Roger A.J."/>
            <person name="Ruiz-Trillo I."/>
            <person name="Lander E."/>
            <person name="Nusbaum C."/>
        </authorList>
    </citation>
    <scope>NUCLEOTIDE SEQUENCE [LARGE SCALE GENOMIC DNA]</scope>
    <source>
        <strain evidence="4 5">DAOM BR117</strain>
    </source>
</reference>
<dbReference type="Pfam" id="PF08518">
    <property type="entry name" value="GIT_SHD"/>
    <property type="match status" value="2"/>
</dbReference>
<protein>
    <recommendedName>
        <fullName evidence="3">GIT Spa2 homology (SHD) domain-containing protein</fullName>
    </recommendedName>
</protein>
<dbReference type="EMBL" id="KQ257460">
    <property type="protein sequence ID" value="KNC98726.1"/>
    <property type="molecule type" value="Genomic_DNA"/>
</dbReference>
<dbReference type="GO" id="GO:0005078">
    <property type="term" value="F:MAP-kinase scaffold activity"/>
    <property type="evidence" value="ECO:0007669"/>
    <property type="project" value="TreeGrafter"/>
</dbReference>
<evidence type="ECO:0000259" key="3">
    <source>
        <dbReference type="SMART" id="SM00555"/>
    </source>
</evidence>
<dbReference type="InterPro" id="IPR013724">
    <property type="entry name" value="GIT_SHD"/>
</dbReference>
<feature type="compositionally biased region" description="Pro residues" evidence="2">
    <location>
        <begin position="146"/>
        <end position="157"/>
    </location>
</feature>
<dbReference type="Proteomes" id="UP000053201">
    <property type="component" value="Unassembled WGS sequence"/>
</dbReference>
<sequence>MSDDVYSTHYDVMRRYLTTFLQEQGSMLGRNNAKEKLGRLSERQFYDLSTDVFDEINRRRENDRNVPFLPVRNEFTPKRNQARQKLATLQEFRFKELASEVFFELERRFPRIVQENDARYGPLYTDSSSRPGVNGFQGPRAVSPNRPLPNPFQPPARMPTTASGRQIPQRGASRGAIDTAGRARRGGSPPPPMPMPTTRGMETLQRQPTELMPRNGTSTRGTTGRGGVTNEEFERMKARYEAEIETLRKQLSGQAPSPEIKKLNAELAMSKMAKRDIKQKYDVLLTDYETIQEELKAQEQAAEALRKDVNSLLEDVQTLSQKNQRLKEDKERDAETIRQLREEVERLGGEAGSVTASTPRTRNDSAKGDLFFSAEDDGEDPRILAYQDAAERLVIAARGSTPTNVLIAMKSVIISIKGITEDAERLEARVESTDDFTDLETAREQVSDALANLVAIAKEHATSYNKNDIGVLEDGVQRVDEDVRNLVAIMKRAGGDALLEGGPDDDRDDTNGLEKRRRGSRVLEVVELKIFIEDETDAIVSLIQTLVSSLKTGTPESSNSTIQSIKSSVDDIIFETGRTRPMLDSDTRSQSDVILEVLQEAVDNLVETGEELLRSEGNRTVKQKIGTCSYEVAKHVKSLLGLFE</sequence>
<dbReference type="InParanoid" id="A0A0L0HCN5"/>
<dbReference type="InterPro" id="IPR022018">
    <property type="entry name" value="GIT1_C"/>
</dbReference>
<feature type="region of interest" description="Disordered" evidence="2">
    <location>
        <begin position="123"/>
        <end position="199"/>
    </location>
</feature>
<dbReference type="STRING" id="645134.A0A0L0HCN5"/>
<dbReference type="InterPro" id="IPR039892">
    <property type="entry name" value="Spa2/Sph1"/>
</dbReference>
<dbReference type="PANTHER" id="PTHR21601">
    <property type="entry name" value="SPA2 PROTEIN"/>
    <property type="match status" value="1"/>
</dbReference>
<feature type="domain" description="GIT Spa2 homology (SHD)" evidence="3">
    <location>
        <begin position="33"/>
        <end position="63"/>
    </location>
</feature>
<proteinExistence type="predicted"/>
<feature type="region of interest" description="Disordered" evidence="2">
    <location>
        <begin position="345"/>
        <end position="366"/>
    </location>
</feature>
<dbReference type="OMA" id="HPKRNHA"/>
<evidence type="ECO:0000256" key="1">
    <source>
        <dbReference type="ARBA" id="ARBA00022737"/>
    </source>
</evidence>
<dbReference type="SMART" id="SM00555">
    <property type="entry name" value="GIT"/>
    <property type="match status" value="2"/>
</dbReference>
<dbReference type="GeneID" id="27689712"/>
<dbReference type="InterPro" id="IPR056439">
    <property type="entry name" value="VBS_C3G9"/>
</dbReference>
<keyword evidence="1" id="KW-0677">Repeat</keyword>
<dbReference type="AlphaFoldDB" id="A0A0L0HCN5"/>
<dbReference type="VEuPathDB" id="FungiDB:SPPG_06404"/>
<dbReference type="Pfam" id="PF23742">
    <property type="entry name" value="VBS_C3G9"/>
    <property type="match status" value="1"/>
</dbReference>
<keyword evidence="5" id="KW-1185">Reference proteome</keyword>
<dbReference type="RefSeq" id="XP_016606766.1">
    <property type="nucleotide sequence ID" value="XM_016754616.1"/>
</dbReference>
<feature type="domain" description="GIT Spa2 homology (SHD)" evidence="3">
    <location>
        <begin position="82"/>
        <end position="118"/>
    </location>
</feature>
<accession>A0A0L0HCN5</accession>
<dbReference type="Gene3D" id="1.20.120.330">
    <property type="entry name" value="Nucleotidyltransferases domain 2"/>
    <property type="match status" value="1"/>
</dbReference>
<dbReference type="Pfam" id="PF12205">
    <property type="entry name" value="GIT1_C"/>
    <property type="match status" value="1"/>
</dbReference>
<evidence type="ECO:0000313" key="5">
    <source>
        <dbReference type="Proteomes" id="UP000053201"/>
    </source>
</evidence>
<dbReference type="OrthoDB" id="5588096at2759"/>
<dbReference type="PANTHER" id="PTHR21601:SF0">
    <property type="entry name" value="PROTEIN SPA2-RELATED"/>
    <property type="match status" value="1"/>
</dbReference>
<dbReference type="eggNOG" id="ENOG502QS1N">
    <property type="taxonomic scope" value="Eukaryota"/>
</dbReference>
<evidence type="ECO:0000313" key="4">
    <source>
        <dbReference type="EMBL" id="KNC98726.1"/>
    </source>
</evidence>